<keyword evidence="3" id="KW-0677">Repeat</keyword>
<dbReference type="InterPro" id="IPR024687">
    <property type="entry name" value="MMS19_C"/>
</dbReference>
<protein>
    <recommendedName>
        <fullName evidence="5">MMS19 nucleotide excision repair protein</fullName>
    </recommendedName>
</protein>
<dbReference type="PANTHER" id="PTHR12891:SF0">
    <property type="entry name" value="MMS19 NUCLEOTIDE EXCISION REPAIR PROTEIN HOMOLOG"/>
    <property type="match status" value="1"/>
</dbReference>
<dbReference type="InterPro" id="IPR029240">
    <property type="entry name" value="MMS19_N"/>
</dbReference>
<dbReference type="VEuPathDB" id="FungiDB:GVI51_G08635"/>
<keyword evidence="5" id="KW-0234">DNA repair</keyword>
<dbReference type="GO" id="GO:0051604">
    <property type="term" value="P:protein maturation"/>
    <property type="evidence" value="ECO:0007669"/>
    <property type="project" value="UniProtKB-UniRule"/>
</dbReference>
<dbReference type="AlphaFoldDB" id="A0A0W0D6E6"/>
<feature type="domain" description="MMS19 C-terminal" evidence="6">
    <location>
        <begin position="569"/>
        <end position="970"/>
    </location>
</feature>
<evidence type="ECO:0000256" key="1">
    <source>
        <dbReference type="ARBA" id="ARBA00004123"/>
    </source>
</evidence>
<evidence type="ECO:0000256" key="3">
    <source>
        <dbReference type="ARBA" id="ARBA00022737"/>
    </source>
</evidence>
<name>A0A0W0D6E6_CANGB</name>
<dbReference type="Pfam" id="PF12460">
    <property type="entry name" value="MMS19_C"/>
    <property type="match status" value="1"/>
</dbReference>
<dbReference type="VEuPathDB" id="FungiDB:CAGL0G08800g"/>
<keyword evidence="5" id="KW-0227">DNA damage</keyword>
<comment type="subcellular location">
    <subcellularLocation>
        <location evidence="1 5">Nucleus</location>
    </subcellularLocation>
</comment>
<dbReference type="GO" id="GO:0097361">
    <property type="term" value="C:cytosolic [4Fe-4S] assembly targeting complex"/>
    <property type="evidence" value="ECO:0007669"/>
    <property type="project" value="UniProtKB-UniRule"/>
</dbReference>
<dbReference type="SUPFAM" id="SSF48371">
    <property type="entry name" value="ARM repeat"/>
    <property type="match status" value="1"/>
</dbReference>
<evidence type="ECO:0000259" key="6">
    <source>
        <dbReference type="Pfam" id="PF12460"/>
    </source>
</evidence>
<comment type="caution">
    <text evidence="8">The sequence shown here is derived from an EMBL/GenBank/DDBJ whole genome shotgun (WGS) entry which is preliminary data.</text>
</comment>
<dbReference type="GO" id="GO:0006281">
    <property type="term" value="P:DNA repair"/>
    <property type="evidence" value="ECO:0007669"/>
    <property type="project" value="UniProtKB-UniRule"/>
</dbReference>
<evidence type="ECO:0000256" key="4">
    <source>
        <dbReference type="ARBA" id="ARBA00023242"/>
    </source>
</evidence>
<dbReference type="Pfam" id="PF14500">
    <property type="entry name" value="MMS19_N"/>
    <property type="match status" value="1"/>
</dbReference>
<evidence type="ECO:0000256" key="5">
    <source>
        <dbReference type="RuleBase" id="RU367072"/>
    </source>
</evidence>
<dbReference type="InterPro" id="IPR011989">
    <property type="entry name" value="ARM-like"/>
</dbReference>
<comment type="similarity">
    <text evidence="2 5">Belongs to the MET18/MMS19 family.</text>
</comment>
<dbReference type="PANTHER" id="PTHR12891">
    <property type="entry name" value="DNA REPAIR/TRANSCRIPTION PROTEIN MET18/MMS19"/>
    <property type="match status" value="1"/>
</dbReference>
<dbReference type="InterPro" id="IPR016024">
    <property type="entry name" value="ARM-type_fold"/>
</dbReference>
<gene>
    <name evidence="8" type="ORF">AO440_001847</name>
</gene>
<evidence type="ECO:0000256" key="2">
    <source>
        <dbReference type="ARBA" id="ARBA00009340"/>
    </source>
</evidence>
<evidence type="ECO:0000313" key="8">
    <source>
        <dbReference type="EMBL" id="KTB06152.1"/>
    </source>
</evidence>
<organism evidence="8 9">
    <name type="scientific">Candida glabrata</name>
    <name type="common">Yeast</name>
    <name type="synonym">Torulopsis glabrata</name>
    <dbReference type="NCBI Taxonomy" id="5478"/>
    <lineage>
        <taxon>Eukaryota</taxon>
        <taxon>Fungi</taxon>
        <taxon>Dikarya</taxon>
        <taxon>Ascomycota</taxon>
        <taxon>Saccharomycotina</taxon>
        <taxon>Saccharomycetes</taxon>
        <taxon>Saccharomycetales</taxon>
        <taxon>Saccharomycetaceae</taxon>
        <taxon>Nakaseomyces</taxon>
    </lineage>
</organism>
<dbReference type="GO" id="GO:0016226">
    <property type="term" value="P:iron-sulfur cluster assembly"/>
    <property type="evidence" value="ECO:0007669"/>
    <property type="project" value="UniProtKB-UniRule"/>
</dbReference>
<evidence type="ECO:0000259" key="7">
    <source>
        <dbReference type="Pfam" id="PF14500"/>
    </source>
</evidence>
<keyword evidence="4 5" id="KW-0539">Nucleus</keyword>
<comment type="function">
    <text evidence="5">Key component of the cytosolic iron-sulfur protein assembly (CIA) complex, a multiprotein complex that mediates the incorporation of iron-sulfur cluster into apoproteins specifically involved in DNA metabolism and genomic integrity. In the CIA complex, MMS19 acts as an adapter between early-acting CIA components and a subset of cellular target iron-sulfur proteins.</text>
</comment>
<dbReference type="GO" id="GO:0005634">
    <property type="term" value="C:nucleus"/>
    <property type="evidence" value="ECO:0007669"/>
    <property type="project" value="UniProtKB-SubCell"/>
</dbReference>
<dbReference type="VEuPathDB" id="FungiDB:B1J91_G08800g"/>
<dbReference type="InterPro" id="IPR039920">
    <property type="entry name" value="MMS19"/>
</dbReference>
<dbReference type="Proteomes" id="UP000054886">
    <property type="component" value="Unassembled WGS sequence"/>
</dbReference>
<feature type="domain" description="MMS19 N-terminal" evidence="7">
    <location>
        <begin position="42"/>
        <end position="306"/>
    </location>
</feature>
<accession>A0A0W0D6E6</accession>
<dbReference type="VEuPathDB" id="FungiDB:GWK60_G08503"/>
<dbReference type="EMBL" id="LLZZ01000110">
    <property type="protein sequence ID" value="KTB06152.1"/>
    <property type="molecule type" value="Genomic_DNA"/>
</dbReference>
<evidence type="ECO:0000313" key="9">
    <source>
        <dbReference type="Proteomes" id="UP000054886"/>
    </source>
</evidence>
<sequence length="1020" mass="116025">MDTDLLTFMANAGVNDERAQASAVQLSEKVKNKTLRLLDIIVSLKDYIVSEDGGERKKSLQCLNGIIAHLPKDGLSKNEIAVLVQFFQSKIDDTELMREVLTALELLSSFNFFVVQQAKETLQTLQDKYVPTNFLAAVRYVAFNILVTLYGRFENQLKENESLANLFIATYIHVATGEKDPRNLLSSFKLNETITKHLSQYTVKYGEQLFDVLFCYFPITFKPPKNDPYKITNADLKTALRSAISATPLFAEDAFGNLIDKLTATSPAVKNDTLLTMAACIESYGGENCLKHWLPLWNGLKFEIMQNNDDGDDTMLDPVSNLSIKGEIKSNYRAALDVLKALGVVLEQFDQKAFQKYFDHILDELKNNFKYQKDLKQSCNILASIASGNEYNFNYAIAGSFPLFVESSSETTKLKYLLMNLSFFFNAYMEVYGVLSKESLNSEICQNKMQEYKDELLMIIGMALTSSSKLEVTVRTLSVIKFTQMAKMKGFLKREEISLIVQYITDTILTDSNKNIYYACLEGLKSISELYEDIVYEVALTRMLNLLPEALDEASIAHDETLILAETLLKIILDFTTSRHILVKESILSLTKKLCKTSASIARRSSDYCFLILSTIYSLYDNNYFLLKEGDGALLKHEIENDLYAVLADGVNVKDDDLNLSLISNIFYFMHLCNGTTGAATEVEKASQYFIDQHSITKQPNRLSMTYSKIIQALTKEIQFPQADQILSEVKCLLSGFDSTMTEFEKLGYFEILLALSNKWLDDDYILSILNWEDRSYCNLEVMIWLSKGLIAKNSKYSDDILQNFIAMLSDHVIGTKVSKLFEVFVIDFTSFKKYKGIAWNNNIKLLYKQRTFSGIFLKLVSLYQTSNNMDIKCNYLTALSLILKHTPSELVSPFMKDLLPMLLQALDMPNSEVRLSALETLKDSTEQHHQLVAEHIQSLVPSLLSLVKVDEYNTVMIRLSALQLLQLLTEHLPINYCLNYKQDIINGLLEPLSDKKRVVRKQCIDTRQAYFELGQVPFE</sequence>
<dbReference type="Gene3D" id="1.25.10.10">
    <property type="entry name" value="Leucine-rich Repeat Variant"/>
    <property type="match status" value="1"/>
</dbReference>
<proteinExistence type="inferred from homology"/>
<reference evidence="8 9" key="1">
    <citation type="submission" date="2015-10" db="EMBL/GenBank/DDBJ databases">
        <title>Draft genomes sequences of Candida glabrata isolates 1A, 1B, 2A, 2B, 3A and 3B.</title>
        <authorList>
            <person name="Haavelsrud O.E."/>
            <person name="Gaustad P."/>
        </authorList>
    </citation>
    <scope>NUCLEOTIDE SEQUENCE [LARGE SCALE GENOMIC DNA]</scope>
    <source>
        <strain evidence="8">910700640</strain>
    </source>
</reference>